<keyword evidence="1" id="KW-1133">Transmembrane helix</keyword>
<dbReference type="Proteomes" id="UP000054477">
    <property type="component" value="Unassembled WGS sequence"/>
</dbReference>
<sequence length="166" mass="17695">MNPRENGSNLNFVRLSSFPLPLSLPQPLESRIKLIDGPHQGNTAPSLSLSTLTLLTVVVLFLVVVSADSKQPTSLPEVSVSISLFDQQLITTSRSTAKAPPKQLATKAATKTAQLGFPLCSSSLSSVATATGGVQKPHRFHAGTVALRESDFTTYHLEAFLPEARS</sequence>
<name>A0A0C9X4L8_9AGAR</name>
<feature type="transmembrane region" description="Helical" evidence="1">
    <location>
        <begin position="47"/>
        <end position="65"/>
    </location>
</feature>
<keyword evidence="1" id="KW-0472">Membrane</keyword>
<protein>
    <submittedName>
        <fullName evidence="2">Uncharacterized protein</fullName>
    </submittedName>
</protein>
<organism evidence="2 3">
    <name type="scientific">Laccaria amethystina LaAM-08-1</name>
    <dbReference type="NCBI Taxonomy" id="1095629"/>
    <lineage>
        <taxon>Eukaryota</taxon>
        <taxon>Fungi</taxon>
        <taxon>Dikarya</taxon>
        <taxon>Basidiomycota</taxon>
        <taxon>Agaricomycotina</taxon>
        <taxon>Agaricomycetes</taxon>
        <taxon>Agaricomycetidae</taxon>
        <taxon>Agaricales</taxon>
        <taxon>Agaricineae</taxon>
        <taxon>Hydnangiaceae</taxon>
        <taxon>Laccaria</taxon>
    </lineage>
</organism>
<keyword evidence="1" id="KW-0812">Transmembrane</keyword>
<evidence type="ECO:0000313" key="2">
    <source>
        <dbReference type="EMBL" id="KIJ92556.1"/>
    </source>
</evidence>
<reference evidence="2 3" key="1">
    <citation type="submission" date="2014-04" db="EMBL/GenBank/DDBJ databases">
        <authorList>
            <consortium name="DOE Joint Genome Institute"/>
            <person name="Kuo A."/>
            <person name="Kohler A."/>
            <person name="Nagy L.G."/>
            <person name="Floudas D."/>
            <person name="Copeland A."/>
            <person name="Barry K.W."/>
            <person name="Cichocki N."/>
            <person name="Veneault-Fourrey C."/>
            <person name="LaButti K."/>
            <person name="Lindquist E.A."/>
            <person name="Lipzen A."/>
            <person name="Lundell T."/>
            <person name="Morin E."/>
            <person name="Murat C."/>
            <person name="Sun H."/>
            <person name="Tunlid A."/>
            <person name="Henrissat B."/>
            <person name="Grigoriev I.V."/>
            <person name="Hibbett D.S."/>
            <person name="Martin F."/>
            <person name="Nordberg H.P."/>
            <person name="Cantor M.N."/>
            <person name="Hua S.X."/>
        </authorList>
    </citation>
    <scope>NUCLEOTIDE SEQUENCE [LARGE SCALE GENOMIC DNA]</scope>
    <source>
        <strain evidence="2 3">LaAM-08-1</strain>
    </source>
</reference>
<evidence type="ECO:0000256" key="1">
    <source>
        <dbReference type="SAM" id="Phobius"/>
    </source>
</evidence>
<dbReference type="EMBL" id="KN838902">
    <property type="protein sequence ID" value="KIJ92556.1"/>
    <property type="molecule type" value="Genomic_DNA"/>
</dbReference>
<evidence type="ECO:0000313" key="3">
    <source>
        <dbReference type="Proteomes" id="UP000054477"/>
    </source>
</evidence>
<keyword evidence="3" id="KW-1185">Reference proteome</keyword>
<gene>
    <name evidence="2" type="ORF">K443DRAFT_13524</name>
</gene>
<proteinExistence type="predicted"/>
<dbReference type="STRING" id="1095629.A0A0C9X4L8"/>
<dbReference type="AlphaFoldDB" id="A0A0C9X4L8"/>
<dbReference type="HOGENOM" id="CLU_1777774_0_0_1"/>
<accession>A0A0C9X4L8</accession>
<reference evidence="3" key="2">
    <citation type="submission" date="2015-01" db="EMBL/GenBank/DDBJ databases">
        <title>Evolutionary Origins and Diversification of the Mycorrhizal Mutualists.</title>
        <authorList>
            <consortium name="DOE Joint Genome Institute"/>
            <consortium name="Mycorrhizal Genomics Consortium"/>
            <person name="Kohler A."/>
            <person name="Kuo A."/>
            <person name="Nagy L.G."/>
            <person name="Floudas D."/>
            <person name="Copeland A."/>
            <person name="Barry K.W."/>
            <person name="Cichocki N."/>
            <person name="Veneault-Fourrey C."/>
            <person name="LaButti K."/>
            <person name="Lindquist E.A."/>
            <person name="Lipzen A."/>
            <person name="Lundell T."/>
            <person name="Morin E."/>
            <person name="Murat C."/>
            <person name="Riley R."/>
            <person name="Ohm R."/>
            <person name="Sun H."/>
            <person name="Tunlid A."/>
            <person name="Henrissat B."/>
            <person name="Grigoriev I.V."/>
            <person name="Hibbett D.S."/>
            <person name="Martin F."/>
        </authorList>
    </citation>
    <scope>NUCLEOTIDE SEQUENCE [LARGE SCALE GENOMIC DNA]</scope>
    <source>
        <strain evidence="3">LaAM-08-1</strain>
    </source>
</reference>